<reference evidence="1" key="1">
    <citation type="submission" date="2018-05" db="EMBL/GenBank/DDBJ databases">
        <authorList>
            <person name="Lanie J.A."/>
            <person name="Ng W.-L."/>
            <person name="Kazmierczak K.M."/>
            <person name="Andrzejewski T.M."/>
            <person name="Davidsen T.M."/>
            <person name="Wayne K.J."/>
            <person name="Tettelin H."/>
            <person name="Glass J.I."/>
            <person name="Rusch D."/>
            <person name="Podicherti R."/>
            <person name="Tsui H.-C.T."/>
            <person name="Winkler M.E."/>
        </authorList>
    </citation>
    <scope>NUCLEOTIDE SEQUENCE</scope>
</reference>
<evidence type="ECO:0000313" key="1">
    <source>
        <dbReference type="EMBL" id="SVA52103.1"/>
    </source>
</evidence>
<organism evidence="1">
    <name type="scientific">marine metagenome</name>
    <dbReference type="NCBI Taxonomy" id="408172"/>
    <lineage>
        <taxon>unclassified sequences</taxon>
        <taxon>metagenomes</taxon>
        <taxon>ecological metagenomes</taxon>
    </lineage>
</organism>
<gene>
    <name evidence="1" type="ORF">METZ01_LOCUS104957</name>
</gene>
<dbReference type="AlphaFoldDB" id="A0A381WJK1"/>
<sequence length="90" mass="10000">MTAYSIATHPVKDFEAWKTVFDQFETVRQESGERSAVVLRHSDALNMVSVINTWDTIETAQAFFVREDLKTGMAEGGVTAPPTFVFGNAE</sequence>
<proteinExistence type="predicted"/>
<name>A0A381WJK1_9ZZZZ</name>
<evidence type="ECO:0008006" key="2">
    <source>
        <dbReference type="Google" id="ProtNLM"/>
    </source>
</evidence>
<accession>A0A381WJK1</accession>
<dbReference type="EMBL" id="UINC01011864">
    <property type="protein sequence ID" value="SVA52103.1"/>
    <property type="molecule type" value="Genomic_DNA"/>
</dbReference>
<protein>
    <recommendedName>
        <fullName evidence="2">ABM domain-containing protein</fullName>
    </recommendedName>
</protein>